<dbReference type="EMBL" id="WTYW01000002">
    <property type="protein sequence ID" value="MXO86172.1"/>
    <property type="molecule type" value="Genomic_DNA"/>
</dbReference>
<proteinExistence type="predicted"/>
<accession>A0A844ZFZ2</accession>
<keyword evidence="3" id="KW-1185">Reference proteome</keyword>
<organism evidence="2 3">
    <name type="scientific">Parapontixanthobacter aurantiacus</name>
    <dbReference type="NCBI Taxonomy" id="1463599"/>
    <lineage>
        <taxon>Bacteria</taxon>
        <taxon>Pseudomonadati</taxon>
        <taxon>Pseudomonadota</taxon>
        <taxon>Alphaproteobacteria</taxon>
        <taxon>Sphingomonadales</taxon>
        <taxon>Erythrobacteraceae</taxon>
        <taxon>Parapontixanthobacter</taxon>
    </lineage>
</organism>
<name>A0A844ZFZ2_9SPHN</name>
<evidence type="ECO:0000313" key="3">
    <source>
        <dbReference type="Proteomes" id="UP000433104"/>
    </source>
</evidence>
<dbReference type="AlphaFoldDB" id="A0A844ZFZ2"/>
<gene>
    <name evidence="2" type="ORF">GRI38_09035</name>
</gene>
<feature type="compositionally biased region" description="Basic and acidic residues" evidence="1">
    <location>
        <begin position="52"/>
        <end position="65"/>
    </location>
</feature>
<evidence type="ECO:0000313" key="2">
    <source>
        <dbReference type="EMBL" id="MXO86172.1"/>
    </source>
</evidence>
<comment type="caution">
    <text evidence="2">The sequence shown here is derived from an EMBL/GenBank/DDBJ whole genome shotgun (WGS) entry which is preliminary data.</text>
</comment>
<dbReference type="RefSeq" id="WP_160682795.1">
    <property type="nucleotide sequence ID" value="NZ_WTYW01000002.1"/>
</dbReference>
<dbReference type="OrthoDB" id="7582980at2"/>
<sequence length="65" mass="7071">MSERFSVGAGRAAIAAMQHLGWSPEQFWTATPAELRLALGPADDSGTAPSRAEIEKMIERDRDGR</sequence>
<reference evidence="2 3" key="1">
    <citation type="submission" date="2019-12" db="EMBL/GenBank/DDBJ databases">
        <title>Genomic-based taxomic classification of the family Erythrobacteraceae.</title>
        <authorList>
            <person name="Xu L."/>
        </authorList>
    </citation>
    <scope>NUCLEOTIDE SEQUENCE [LARGE SCALE GENOMIC DNA]</scope>
    <source>
        <strain evidence="2 3">MCCC 1A09962</strain>
    </source>
</reference>
<dbReference type="Proteomes" id="UP000433104">
    <property type="component" value="Unassembled WGS sequence"/>
</dbReference>
<dbReference type="InterPro" id="IPR019056">
    <property type="entry name" value="Phage_TAC_6"/>
</dbReference>
<protein>
    <submittedName>
        <fullName evidence="2">Phage tail assembly chaperone</fullName>
    </submittedName>
</protein>
<evidence type="ECO:0000256" key="1">
    <source>
        <dbReference type="SAM" id="MobiDB-lite"/>
    </source>
</evidence>
<dbReference type="Pfam" id="PF09550">
    <property type="entry name" value="Phage_TAC_6"/>
    <property type="match status" value="1"/>
</dbReference>
<feature type="region of interest" description="Disordered" evidence="1">
    <location>
        <begin position="39"/>
        <end position="65"/>
    </location>
</feature>